<evidence type="ECO:0000313" key="3">
    <source>
        <dbReference type="EMBL" id="CAD8765181.1"/>
    </source>
</evidence>
<sequence length="384" mass="40718">MNNNLKTMVTGNMGLNSRFSVNVQGKRCYVFIPWLALICFLSVFIGVIVWAAGASPAFSHSKKAMEDIGLGDEISYFSKFHSVGAAAISICLIFVCVTLGVSLGRAHIERKFEAKSQRYFGTNVWLAVQASLTVIWWAISLWLVFIVMATCLWWGSTLALKSGFEAAISNNQTYSGNVTVGSHSSCPSTCYKPDYFQFVTDVVPCICSNSVLQDAYSHINIAQSKLATAVAGSIIIWIGSSLVVLNMATAFAVTRKELKLARQYQQLGDEANTVGAAAANTGAFSNQFPRDPIPMGGPSAPFRPPMPFPPMPGSIQMPAFPPAPMGGMPPSAGSNNGYPGMMAPGGPRLQVGAPTNGPGPRGPGAAPPMPPPQYQAAVSQPPSS</sequence>
<feature type="region of interest" description="Disordered" evidence="1">
    <location>
        <begin position="321"/>
        <end position="384"/>
    </location>
</feature>
<name>A0A7S0UQ66_9CHLO</name>
<accession>A0A7S0UQ66</accession>
<feature type="transmembrane region" description="Helical" evidence="2">
    <location>
        <begin position="28"/>
        <end position="52"/>
    </location>
</feature>
<dbReference type="EMBL" id="HBFM01002718">
    <property type="protein sequence ID" value="CAD8765181.1"/>
    <property type="molecule type" value="Transcribed_RNA"/>
</dbReference>
<feature type="compositionally biased region" description="Low complexity" evidence="1">
    <location>
        <begin position="325"/>
        <end position="334"/>
    </location>
</feature>
<reference evidence="3" key="1">
    <citation type="submission" date="2021-01" db="EMBL/GenBank/DDBJ databases">
        <authorList>
            <person name="Corre E."/>
            <person name="Pelletier E."/>
            <person name="Niang G."/>
            <person name="Scheremetjew M."/>
            <person name="Finn R."/>
            <person name="Kale V."/>
            <person name="Holt S."/>
            <person name="Cochrane G."/>
            <person name="Meng A."/>
            <person name="Brown T."/>
            <person name="Cohen L."/>
        </authorList>
    </citation>
    <scope>NUCLEOTIDE SEQUENCE</scope>
    <source>
        <strain evidence="3">SAG 63-3</strain>
    </source>
</reference>
<proteinExistence type="predicted"/>
<evidence type="ECO:0000256" key="1">
    <source>
        <dbReference type="SAM" id="MobiDB-lite"/>
    </source>
</evidence>
<keyword evidence="2" id="KW-0812">Transmembrane</keyword>
<organism evidence="3">
    <name type="scientific">Polytomella parva</name>
    <dbReference type="NCBI Taxonomy" id="51329"/>
    <lineage>
        <taxon>Eukaryota</taxon>
        <taxon>Viridiplantae</taxon>
        <taxon>Chlorophyta</taxon>
        <taxon>core chlorophytes</taxon>
        <taxon>Chlorophyceae</taxon>
        <taxon>CS clade</taxon>
        <taxon>Chlamydomonadales</taxon>
        <taxon>Chlamydomonadaceae</taxon>
        <taxon>Polytomella</taxon>
    </lineage>
</organism>
<evidence type="ECO:0000256" key="2">
    <source>
        <dbReference type="SAM" id="Phobius"/>
    </source>
</evidence>
<dbReference type="AlphaFoldDB" id="A0A7S0UQ66"/>
<gene>
    <name evidence="3" type="ORF">PPAR00522_LOCUS1566</name>
</gene>
<protein>
    <submittedName>
        <fullName evidence="3">Uncharacterized protein</fullName>
    </submittedName>
</protein>
<keyword evidence="2" id="KW-1133">Transmembrane helix</keyword>
<feature type="transmembrane region" description="Helical" evidence="2">
    <location>
        <begin position="234"/>
        <end position="253"/>
    </location>
</feature>
<feature type="transmembrane region" description="Helical" evidence="2">
    <location>
        <begin position="124"/>
        <end position="155"/>
    </location>
</feature>
<keyword evidence="2" id="KW-0472">Membrane</keyword>
<feature type="transmembrane region" description="Helical" evidence="2">
    <location>
        <begin position="80"/>
        <end position="103"/>
    </location>
</feature>